<proteinExistence type="predicted"/>
<feature type="non-terminal residue" evidence="2">
    <location>
        <position position="184"/>
    </location>
</feature>
<keyword evidence="1" id="KW-0472">Membrane</keyword>
<keyword evidence="1" id="KW-1133">Transmembrane helix</keyword>
<dbReference type="Proteomes" id="UP001165090">
    <property type="component" value="Unassembled WGS sequence"/>
</dbReference>
<feature type="non-terminal residue" evidence="2">
    <location>
        <position position="1"/>
    </location>
</feature>
<comment type="caution">
    <text evidence="2">The sequence shown here is derived from an EMBL/GenBank/DDBJ whole genome shotgun (WGS) entry which is preliminary data.</text>
</comment>
<gene>
    <name evidence="2" type="ORF">VaNZ11_014013</name>
</gene>
<evidence type="ECO:0000313" key="3">
    <source>
        <dbReference type="Proteomes" id="UP001165090"/>
    </source>
</evidence>
<name>A0ABQ5SIZ6_9CHLO</name>
<protein>
    <submittedName>
        <fullName evidence="2">Uncharacterized protein</fullName>
    </submittedName>
</protein>
<feature type="transmembrane region" description="Helical" evidence="1">
    <location>
        <begin position="51"/>
        <end position="71"/>
    </location>
</feature>
<reference evidence="2 3" key="1">
    <citation type="journal article" date="2023" name="IScience">
        <title>Expanded male sex-determining region conserved during the evolution of homothallism in the green alga Volvox.</title>
        <authorList>
            <person name="Yamamoto K."/>
            <person name="Matsuzaki R."/>
            <person name="Mahakham W."/>
            <person name="Heman W."/>
            <person name="Sekimoto H."/>
            <person name="Kawachi M."/>
            <person name="Minakuchi Y."/>
            <person name="Toyoda A."/>
            <person name="Nozaki H."/>
        </authorList>
    </citation>
    <scope>NUCLEOTIDE SEQUENCE [LARGE SCALE GENOMIC DNA]</scope>
    <source>
        <strain evidence="2 3">NIES-4468</strain>
    </source>
</reference>
<keyword evidence="1" id="KW-0812">Transmembrane</keyword>
<evidence type="ECO:0000313" key="2">
    <source>
        <dbReference type="EMBL" id="GLI69409.1"/>
    </source>
</evidence>
<organism evidence="2 3">
    <name type="scientific">Volvox africanus</name>
    <dbReference type="NCBI Taxonomy" id="51714"/>
    <lineage>
        <taxon>Eukaryota</taxon>
        <taxon>Viridiplantae</taxon>
        <taxon>Chlorophyta</taxon>
        <taxon>core chlorophytes</taxon>
        <taxon>Chlorophyceae</taxon>
        <taxon>CS clade</taxon>
        <taxon>Chlamydomonadales</taxon>
        <taxon>Volvocaceae</taxon>
        <taxon>Volvox</taxon>
    </lineage>
</organism>
<sequence>DSPCLGGNRSAALFGSSHRHCHRLKVYLALSGTTSGVLDRRILQERYQGTWLAVPIVVGAIMFVAISFHFCSRYFKRFPQKALDAESPPLSPSLSLPLPPSIPLHEHRYIFTADGASGVHAIPKGPPNAVAISTPIYAIPDTPKLAHGISYVIPVTRGQVSEKEEIRSWFCKKFQKQQLEQDPI</sequence>
<dbReference type="EMBL" id="BSDZ01000086">
    <property type="protein sequence ID" value="GLI69409.1"/>
    <property type="molecule type" value="Genomic_DNA"/>
</dbReference>
<keyword evidence="3" id="KW-1185">Reference proteome</keyword>
<evidence type="ECO:0000256" key="1">
    <source>
        <dbReference type="SAM" id="Phobius"/>
    </source>
</evidence>
<accession>A0ABQ5SIZ6</accession>